<keyword evidence="1" id="KW-1133">Transmembrane helix</keyword>
<evidence type="ECO:0000256" key="1">
    <source>
        <dbReference type="SAM" id="Phobius"/>
    </source>
</evidence>
<sequence length="146" mass="15476">MSFSKNYAIDAATGLIKREPAQAAVAASGYIGTQHDQGAATATDMMLIANIEAITVGGATPENYRFRMVGSNLANRSDSEIIGEQHIGGAAQVGTGETRSAAAGDRVVLPFRTEKNRTKFRYVDLYLLVAGTAPSITFSAYVTKEI</sequence>
<accession>A0A2W5SIR9</accession>
<evidence type="ECO:0000313" key="3">
    <source>
        <dbReference type="Proteomes" id="UP000248975"/>
    </source>
</evidence>
<reference evidence="2 3" key="1">
    <citation type="submission" date="2017-08" db="EMBL/GenBank/DDBJ databases">
        <title>Infants hospitalized years apart are colonized by the same room-sourced microbial strains.</title>
        <authorList>
            <person name="Brooks B."/>
            <person name="Olm M.R."/>
            <person name="Firek B.A."/>
            <person name="Baker R."/>
            <person name="Thomas B.C."/>
            <person name="Morowitz M.J."/>
            <person name="Banfield J.F."/>
        </authorList>
    </citation>
    <scope>NUCLEOTIDE SEQUENCE [LARGE SCALE GENOMIC DNA]</scope>
    <source>
        <strain evidence="2">S2_003_000_R2_11</strain>
    </source>
</reference>
<keyword evidence="1" id="KW-0472">Membrane</keyword>
<dbReference type="EMBL" id="QFQS01000001">
    <property type="protein sequence ID" value="PZQ99205.1"/>
    <property type="molecule type" value="Genomic_DNA"/>
</dbReference>
<comment type="caution">
    <text evidence="2">The sequence shown here is derived from an EMBL/GenBank/DDBJ whole genome shotgun (WGS) entry which is preliminary data.</text>
</comment>
<dbReference type="Proteomes" id="UP000248975">
    <property type="component" value="Unassembled WGS sequence"/>
</dbReference>
<name>A0A2W5SIR9_CERSP</name>
<dbReference type="AlphaFoldDB" id="A0A2W5SIR9"/>
<protein>
    <submittedName>
        <fullName evidence="2">Uncharacterized protein</fullName>
    </submittedName>
</protein>
<gene>
    <name evidence="2" type="ORF">DI533_00410</name>
</gene>
<evidence type="ECO:0000313" key="2">
    <source>
        <dbReference type="EMBL" id="PZQ99205.1"/>
    </source>
</evidence>
<organism evidence="2 3">
    <name type="scientific">Cereibacter sphaeroides</name>
    <name type="common">Rhodobacter sphaeroides</name>
    <dbReference type="NCBI Taxonomy" id="1063"/>
    <lineage>
        <taxon>Bacteria</taxon>
        <taxon>Pseudomonadati</taxon>
        <taxon>Pseudomonadota</taxon>
        <taxon>Alphaproteobacteria</taxon>
        <taxon>Rhodobacterales</taxon>
        <taxon>Paracoccaceae</taxon>
        <taxon>Cereibacter</taxon>
    </lineage>
</organism>
<proteinExistence type="predicted"/>
<feature type="transmembrane region" description="Helical" evidence="1">
    <location>
        <begin position="125"/>
        <end position="143"/>
    </location>
</feature>
<keyword evidence="1" id="KW-0812">Transmembrane</keyword>